<sequence length="44" mass="5211">MKKIHCINTNRHDSGIFHPEKAGTTVKNELVYKRCKYFQEKFGI</sequence>
<gene>
    <name evidence="1" type="ORF">A628_00040</name>
</gene>
<name>V7IVJ7_SALET</name>
<dbReference type="Proteomes" id="UP000018534">
    <property type="component" value="Unassembled WGS sequence"/>
</dbReference>
<evidence type="ECO:0000313" key="2">
    <source>
        <dbReference type="Proteomes" id="UP000018534"/>
    </source>
</evidence>
<protein>
    <submittedName>
        <fullName evidence="1">Uncharacterized protein</fullName>
    </submittedName>
</protein>
<evidence type="ECO:0000313" key="1">
    <source>
        <dbReference type="EMBL" id="ETA89953.1"/>
    </source>
</evidence>
<reference evidence="1 2" key="1">
    <citation type="journal article" date="2014" name="Genome Announc.">
        <title>Whole-Genome Sequencing of Salmonella enterica subsp. enterica Serovar Cubana Strains Isolated from Agricultural Sources.</title>
        <authorList>
            <person name="Benahmed F.H."/>
            <person name="Gopinath G.R."/>
            <person name="Wang H."/>
            <person name="Jean-Gilles Beaubrun J."/>
            <person name="Grim C."/>
            <person name="Cheng C.M."/>
            <person name="McClelland M."/>
            <person name="Ayers S."/>
            <person name="Abbott J."/>
            <person name="Desai P."/>
            <person name="Frye J.G."/>
            <person name="Weinstock G."/>
            <person name="Hammack T.S."/>
            <person name="Hanes D.E."/>
            <person name="Rasmussen M.A."/>
            <person name="Davidson M.K."/>
        </authorList>
    </citation>
    <scope>NUCLEOTIDE SEQUENCE [LARGE SCALE GENOMIC DNA]</scope>
    <source>
        <strain evidence="1">76814</strain>
    </source>
</reference>
<comment type="caution">
    <text evidence="1">The sequence shown here is derived from an EMBL/GenBank/DDBJ whole genome shotgun (WGS) entry which is preliminary data.</text>
</comment>
<dbReference type="HOGENOM" id="CLU_3221784_0_0_6"/>
<organism evidence="1 2">
    <name type="scientific">Salmonella enterica subsp. enterica serovar Cubana str. 76814</name>
    <dbReference type="NCBI Taxonomy" id="1192560"/>
    <lineage>
        <taxon>Bacteria</taxon>
        <taxon>Pseudomonadati</taxon>
        <taxon>Pseudomonadota</taxon>
        <taxon>Gammaproteobacteria</taxon>
        <taxon>Enterobacterales</taxon>
        <taxon>Enterobacteriaceae</taxon>
        <taxon>Salmonella</taxon>
    </lineage>
</organism>
<dbReference type="AlphaFoldDB" id="V7IVJ7"/>
<proteinExistence type="predicted"/>
<dbReference type="EMBL" id="AZGR01000001">
    <property type="protein sequence ID" value="ETA89953.1"/>
    <property type="molecule type" value="Genomic_DNA"/>
</dbReference>
<accession>V7IVJ7</accession>